<dbReference type="Gene3D" id="3.10.350.10">
    <property type="entry name" value="LysM domain"/>
    <property type="match status" value="1"/>
</dbReference>
<dbReference type="PROSITE" id="PS51782">
    <property type="entry name" value="LYSM"/>
    <property type="match status" value="1"/>
</dbReference>
<dbReference type="RefSeq" id="WP_116348523.1">
    <property type="nucleotide sequence ID" value="NZ_NFZW01000036.1"/>
</dbReference>
<dbReference type="InterPro" id="IPR036779">
    <property type="entry name" value="LysM_dom_sf"/>
</dbReference>
<feature type="domain" description="LysM" evidence="1">
    <location>
        <begin position="32"/>
        <end position="80"/>
    </location>
</feature>
<dbReference type="CDD" id="cd00118">
    <property type="entry name" value="LysM"/>
    <property type="match status" value="1"/>
</dbReference>
<dbReference type="InterPro" id="IPR052196">
    <property type="entry name" value="Bact_Kbp"/>
</dbReference>
<evidence type="ECO:0000259" key="1">
    <source>
        <dbReference type="PROSITE" id="PS51782"/>
    </source>
</evidence>
<gene>
    <name evidence="2" type="ORF">CAL65_20885</name>
</gene>
<dbReference type="AlphaFoldDB" id="A0A3E0WGD3"/>
<dbReference type="PANTHER" id="PTHR34700">
    <property type="entry name" value="POTASSIUM BINDING PROTEIN KBP"/>
    <property type="match status" value="1"/>
</dbReference>
<comment type="caution">
    <text evidence="2">The sequence shown here is derived from an EMBL/GenBank/DDBJ whole genome shotgun (WGS) entry which is preliminary data.</text>
</comment>
<dbReference type="SUPFAM" id="SSF54106">
    <property type="entry name" value="LysM domain"/>
    <property type="match status" value="1"/>
</dbReference>
<reference evidence="3" key="1">
    <citation type="submission" date="2017-05" db="EMBL/GenBank/DDBJ databases">
        <authorList>
            <person name="Sharma S."/>
            <person name="Sidhu C."/>
            <person name="Pinnaka A.K."/>
        </authorList>
    </citation>
    <scope>NUCLEOTIDE SEQUENCE [LARGE SCALE GENOMIC DNA]</scope>
    <source>
        <strain evidence="3">AK93</strain>
    </source>
</reference>
<protein>
    <recommendedName>
        <fullName evidence="1">LysM domain-containing protein</fullName>
    </recommendedName>
</protein>
<dbReference type="InterPro" id="IPR018392">
    <property type="entry name" value="LysM"/>
</dbReference>
<dbReference type="PANTHER" id="PTHR34700:SF4">
    <property type="entry name" value="PHAGE-LIKE ELEMENT PBSX PROTEIN XKDP"/>
    <property type="match status" value="1"/>
</dbReference>
<organism evidence="2 3">
    <name type="scientific">Alkalilimnicola ehrlichii</name>
    <dbReference type="NCBI Taxonomy" id="351052"/>
    <lineage>
        <taxon>Bacteria</taxon>
        <taxon>Pseudomonadati</taxon>
        <taxon>Pseudomonadota</taxon>
        <taxon>Gammaproteobacteria</taxon>
        <taxon>Chromatiales</taxon>
        <taxon>Ectothiorhodospiraceae</taxon>
        <taxon>Alkalilimnicola</taxon>
    </lineage>
</organism>
<evidence type="ECO:0000313" key="2">
    <source>
        <dbReference type="EMBL" id="RFA32010.1"/>
    </source>
</evidence>
<dbReference type="EMBL" id="NFZW01000036">
    <property type="protein sequence ID" value="RFA32010.1"/>
    <property type="molecule type" value="Genomic_DNA"/>
</dbReference>
<name>A0A3E0WGD3_9GAMM</name>
<proteinExistence type="predicted"/>
<evidence type="ECO:0000313" key="3">
    <source>
        <dbReference type="Proteomes" id="UP000256763"/>
    </source>
</evidence>
<accession>A0A3E0WGD3</accession>
<dbReference type="Pfam" id="PF01476">
    <property type="entry name" value="LysM"/>
    <property type="match status" value="1"/>
</dbReference>
<keyword evidence="3" id="KW-1185">Reference proteome</keyword>
<dbReference type="Proteomes" id="UP000256763">
    <property type="component" value="Unassembled WGS sequence"/>
</dbReference>
<sequence>MRPSKLLLPFLALLLCLPLIVGADALRQGHPERYVVQRGDTLWDISNRFLRSPWLWPEIWYHNPEIENPHLIYPGDVISLIYVDGEPRLTVQREDRSGPTVRLSPRVREESISAAIPTIPLDAIRPFLTETRLLDGRTLANAPYIVAGADERVMGSGTDTVYGRGLDPDADTRRYAIVRRGDELRDPDTRRSLGYIATHVGDAHLEKQGDPATLSITRSNREVLPGDRLLEANETAFNSNFHPDVPATDVEGQIIAVMDGVNQIGQYSVVAINRGTEHGVEVGNVLAIYKAGQTVRDTFGGRRSQRVQLPDERAGELIVFRTFDELSFGLVMHANRAMHTLDAVRNP</sequence>